<keyword evidence="2 4" id="KW-0808">Transferase</keyword>
<reference evidence="4 5" key="1">
    <citation type="journal article" date="2009" name="Stand. Genomic Sci.">
        <title>Complete genome sequence of Cryptobacterium curtum type strain (12-3).</title>
        <authorList>
            <person name="Mavrommatis K."/>
            <person name="Pukall R."/>
            <person name="Rohde C."/>
            <person name="Chen F."/>
            <person name="Sims D."/>
            <person name="Brettin T."/>
            <person name="Kuske C."/>
            <person name="Detter J.C."/>
            <person name="Han C."/>
            <person name="Lapidus A."/>
            <person name="Copeland A."/>
            <person name="Glavina Del Rio T."/>
            <person name="Nolan M."/>
            <person name="Lucas S."/>
            <person name="Tice H."/>
            <person name="Cheng J.F."/>
            <person name="Bruce D."/>
            <person name="Goodwin L."/>
            <person name="Pitluck S."/>
            <person name="Ovchinnikova G."/>
            <person name="Pati A."/>
            <person name="Ivanova N."/>
            <person name="Chen A."/>
            <person name="Palaniappan K."/>
            <person name="Chain P."/>
            <person name="D'haeseleer P."/>
            <person name="Goker M."/>
            <person name="Bristow J."/>
            <person name="Eisen J.A."/>
            <person name="Markowitz V."/>
            <person name="Hugenholtz P."/>
            <person name="Rohde M."/>
            <person name="Klenk H.P."/>
            <person name="Kyrpides N.C."/>
        </authorList>
    </citation>
    <scope>NUCLEOTIDE SEQUENCE [LARGE SCALE GENOMIC DNA]</scope>
    <source>
        <strain evidence="5">ATCC 700683 / DSM 15641 / 12-3</strain>
    </source>
</reference>
<dbReference type="InterPro" id="IPR001173">
    <property type="entry name" value="Glyco_trans_2-like"/>
</dbReference>
<dbReference type="STRING" id="469378.Ccur_05920"/>
<accession>C7MN19</accession>
<dbReference type="SUPFAM" id="SSF53448">
    <property type="entry name" value="Nucleotide-diphospho-sugar transferases"/>
    <property type="match status" value="1"/>
</dbReference>
<keyword evidence="1" id="KW-0328">Glycosyltransferase</keyword>
<sequence length="325" mass="37079">MANPLISVIVPVYNVEKYLDRCMQSIVDQTYRNLEIILVDDGSSDGSGALCDTWAQQDNRIIVLHKKNGGLSDARNAGVQTSHGDWIGFVDSDDYIDKQMYESLYSLIEYTNSDMALCAVADVYADHTDVPAMSAENFTVLTTKEVLSDIFLNKTLMVGVPPRLYPAWLVREVPSPAGKTHEDAFIVVDLFSRVEHIVIDRVPRYFYCHNEGTITSTPSLRAASDNIEAWEHNRVLVEKLYPDLMQDVLFRCYWAHFDVLDGMMLSNAEMHEQQKVINYLLSHKADILAHPHVSAKRKLALRLLSISKKLYRLLVMLQNRHIRYN</sequence>
<evidence type="ECO:0000313" key="4">
    <source>
        <dbReference type="EMBL" id="ACU94309.1"/>
    </source>
</evidence>
<dbReference type="RefSeq" id="WP_012802997.1">
    <property type="nucleotide sequence ID" value="NC_013170.1"/>
</dbReference>
<dbReference type="PANTHER" id="PTHR22916:SF51">
    <property type="entry name" value="GLYCOSYLTRANSFERASE EPSH-RELATED"/>
    <property type="match status" value="1"/>
</dbReference>
<dbReference type="CAZy" id="GT2">
    <property type="family name" value="Glycosyltransferase Family 2"/>
</dbReference>
<evidence type="ECO:0000259" key="3">
    <source>
        <dbReference type="Pfam" id="PF00535"/>
    </source>
</evidence>
<dbReference type="KEGG" id="ccu:Ccur_05920"/>
<gene>
    <name evidence="4" type="ordered locus">Ccur_05920</name>
</gene>
<feature type="domain" description="Glycosyltransferase 2-like" evidence="3">
    <location>
        <begin position="7"/>
        <end position="133"/>
    </location>
</feature>
<protein>
    <submittedName>
        <fullName evidence="4">Glycosyl transferase</fullName>
    </submittedName>
</protein>
<proteinExistence type="predicted"/>
<dbReference type="EMBL" id="CP001682">
    <property type="protein sequence ID" value="ACU94309.1"/>
    <property type="molecule type" value="Genomic_DNA"/>
</dbReference>
<keyword evidence="5" id="KW-1185">Reference proteome</keyword>
<evidence type="ECO:0000256" key="2">
    <source>
        <dbReference type="ARBA" id="ARBA00022679"/>
    </source>
</evidence>
<dbReference type="GO" id="GO:0016757">
    <property type="term" value="F:glycosyltransferase activity"/>
    <property type="evidence" value="ECO:0007669"/>
    <property type="project" value="UniProtKB-KW"/>
</dbReference>
<evidence type="ECO:0000313" key="5">
    <source>
        <dbReference type="Proteomes" id="UP000000954"/>
    </source>
</evidence>
<organism evidence="4 5">
    <name type="scientific">Cryptobacterium curtum (strain ATCC 700683 / DSM 15641 / CCUG 43107 / 12-3)</name>
    <dbReference type="NCBI Taxonomy" id="469378"/>
    <lineage>
        <taxon>Bacteria</taxon>
        <taxon>Bacillati</taxon>
        <taxon>Actinomycetota</taxon>
        <taxon>Coriobacteriia</taxon>
        <taxon>Eggerthellales</taxon>
        <taxon>Eggerthellaceae</taxon>
        <taxon>Cryptobacterium</taxon>
    </lineage>
</organism>
<dbReference type="CDD" id="cd00761">
    <property type="entry name" value="Glyco_tranf_GTA_type"/>
    <property type="match status" value="1"/>
</dbReference>
<dbReference type="Proteomes" id="UP000000954">
    <property type="component" value="Chromosome"/>
</dbReference>
<evidence type="ECO:0000256" key="1">
    <source>
        <dbReference type="ARBA" id="ARBA00022676"/>
    </source>
</evidence>
<dbReference type="Pfam" id="PF00535">
    <property type="entry name" value="Glycos_transf_2"/>
    <property type="match status" value="1"/>
</dbReference>
<dbReference type="AlphaFoldDB" id="C7MN19"/>
<dbReference type="HOGENOM" id="CLU_025996_25_1_11"/>
<name>C7MN19_CRYCD</name>
<dbReference type="eggNOG" id="COG0463">
    <property type="taxonomic scope" value="Bacteria"/>
</dbReference>
<dbReference type="InterPro" id="IPR029044">
    <property type="entry name" value="Nucleotide-diphossugar_trans"/>
</dbReference>
<dbReference type="Gene3D" id="3.90.550.10">
    <property type="entry name" value="Spore Coat Polysaccharide Biosynthesis Protein SpsA, Chain A"/>
    <property type="match status" value="1"/>
</dbReference>
<dbReference type="PANTHER" id="PTHR22916">
    <property type="entry name" value="GLYCOSYLTRANSFERASE"/>
    <property type="match status" value="1"/>
</dbReference>